<evidence type="ECO:0000256" key="9">
    <source>
        <dbReference type="ARBA" id="ARBA00057615"/>
    </source>
</evidence>
<feature type="domain" description="Alpha-macroglobulin receptor-binding" evidence="16">
    <location>
        <begin position="1457"/>
        <end position="1546"/>
    </location>
</feature>
<protein>
    <recommendedName>
        <fullName evidence="11">TEP1-F</fullName>
    </recommendedName>
</protein>
<evidence type="ECO:0000256" key="4">
    <source>
        <dbReference type="ARBA" id="ARBA00022690"/>
    </source>
</evidence>
<keyword evidence="7" id="KW-1015">Disulfide bond</keyword>
<dbReference type="Pfam" id="PF17791">
    <property type="entry name" value="MG3"/>
    <property type="match status" value="1"/>
</dbReference>
<evidence type="ECO:0000259" key="14">
    <source>
        <dbReference type="SMART" id="SM01359"/>
    </source>
</evidence>
<dbReference type="Pfam" id="PF07678">
    <property type="entry name" value="TED_complement"/>
    <property type="match status" value="1"/>
</dbReference>
<dbReference type="SUPFAM" id="SSF81296">
    <property type="entry name" value="E set domains"/>
    <property type="match status" value="1"/>
</dbReference>
<evidence type="ECO:0000256" key="1">
    <source>
        <dbReference type="ARBA" id="ARBA00004613"/>
    </source>
</evidence>
<gene>
    <name evidence="17" type="primary">A2M3</name>
</gene>
<evidence type="ECO:0000256" key="13">
    <source>
        <dbReference type="SAM" id="SignalP"/>
    </source>
</evidence>
<dbReference type="Gene3D" id="2.60.40.1930">
    <property type="match status" value="2"/>
</dbReference>
<dbReference type="Gene3D" id="2.60.40.690">
    <property type="entry name" value="Alpha-macroglobulin, receptor-binding domain"/>
    <property type="match status" value="1"/>
</dbReference>
<dbReference type="SUPFAM" id="SSF48239">
    <property type="entry name" value="Terpenoid cyclases/Protein prenyltransferases"/>
    <property type="match status" value="1"/>
</dbReference>
<feature type="domain" description="Alpha-2-macroglobulin bait region" evidence="14">
    <location>
        <begin position="452"/>
        <end position="628"/>
    </location>
</feature>
<feature type="chain" id="PRO_5002418250" description="TEP1-F" evidence="13">
    <location>
        <begin position="24"/>
        <end position="1552"/>
    </location>
</feature>
<evidence type="ECO:0000256" key="5">
    <source>
        <dbReference type="ARBA" id="ARBA00022729"/>
    </source>
</evidence>
<keyword evidence="3" id="KW-0964">Secreted</keyword>
<dbReference type="SUPFAM" id="SSF49410">
    <property type="entry name" value="Alpha-macroglobulin receptor domain"/>
    <property type="match status" value="1"/>
</dbReference>
<dbReference type="SMART" id="SM01360">
    <property type="entry name" value="A2M"/>
    <property type="match status" value="1"/>
</dbReference>
<comment type="subcellular location">
    <subcellularLocation>
        <location evidence="1">Secreted</location>
    </subcellularLocation>
</comment>
<dbReference type="Pfam" id="PF17789">
    <property type="entry name" value="MG4"/>
    <property type="match status" value="1"/>
</dbReference>
<dbReference type="SMART" id="SM01359">
    <property type="entry name" value="A2M_N_2"/>
    <property type="match status" value="1"/>
</dbReference>
<dbReference type="GO" id="GO:0004867">
    <property type="term" value="F:serine-type endopeptidase inhibitor activity"/>
    <property type="evidence" value="ECO:0007669"/>
    <property type="project" value="UniProtKB-KW"/>
</dbReference>
<dbReference type="Gene3D" id="2.20.130.20">
    <property type="match status" value="1"/>
</dbReference>
<dbReference type="PROSITE" id="PS00477">
    <property type="entry name" value="ALPHA_2_MACROGLOBULIN"/>
    <property type="match status" value="1"/>
</dbReference>
<dbReference type="Gene3D" id="2.60.120.1540">
    <property type="match status" value="1"/>
</dbReference>
<evidence type="ECO:0000256" key="3">
    <source>
        <dbReference type="ARBA" id="ARBA00022525"/>
    </source>
</evidence>
<dbReference type="InterPro" id="IPR036595">
    <property type="entry name" value="A-macroglobulin_rcpt-bd_sf"/>
</dbReference>
<evidence type="ECO:0000256" key="11">
    <source>
        <dbReference type="ARBA" id="ARBA00078071"/>
    </source>
</evidence>
<dbReference type="InterPro" id="IPR009048">
    <property type="entry name" value="A-macroglobulin_rcpt-bd"/>
</dbReference>
<dbReference type="InterPro" id="IPR041555">
    <property type="entry name" value="MG3"/>
</dbReference>
<dbReference type="Pfam" id="PF01835">
    <property type="entry name" value="MG2"/>
    <property type="match status" value="1"/>
</dbReference>
<dbReference type="InterPro" id="IPR011626">
    <property type="entry name" value="Alpha-macroglobulin_TED"/>
</dbReference>
<evidence type="ECO:0000313" key="17">
    <source>
        <dbReference type="EMBL" id="BAR45603.1"/>
    </source>
</evidence>
<dbReference type="InterPro" id="IPR040839">
    <property type="entry name" value="MG4"/>
</dbReference>
<dbReference type="InterPro" id="IPR019742">
    <property type="entry name" value="MacrogloblnA2_CS"/>
</dbReference>
<keyword evidence="4" id="KW-0646">Protease inhibitor</keyword>
<dbReference type="FunFam" id="2.60.40.1930:FF:000001">
    <property type="entry name" value="CD109 isoform 3"/>
    <property type="match status" value="1"/>
</dbReference>
<dbReference type="SMART" id="SM01361">
    <property type="entry name" value="A2M_recep"/>
    <property type="match status" value="1"/>
</dbReference>
<dbReference type="InterPro" id="IPR008930">
    <property type="entry name" value="Terpenoid_cyclase/PrenylTrfase"/>
</dbReference>
<evidence type="ECO:0000256" key="6">
    <source>
        <dbReference type="ARBA" id="ARBA00022900"/>
    </source>
</evidence>
<comment type="similarity">
    <text evidence="2">Belongs to the protease inhibitor I39 (alpha-2-macroglobulin) family.</text>
</comment>
<evidence type="ECO:0000256" key="2">
    <source>
        <dbReference type="ARBA" id="ARBA00010952"/>
    </source>
</evidence>
<keyword evidence="5 13" id="KW-0732">Signal</keyword>
<dbReference type="Gene3D" id="1.50.10.20">
    <property type="match status" value="1"/>
</dbReference>
<dbReference type="InterPro" id="IPR014756">
    <property type="entry name" value="Ig_E-set"/>
</dbReference>
<organism evidence="17">
    <name type="scientific">Ammothea sp. RS-2014</name>
    <dbReference type="NCBI Taxonomy" id="1569307"/>
    <lineage>
        <taxon>Eukaryota</taxon>
        <taxon>Metazoa</taxon>
        <taxon>Ecdysozoa</taxon>
        <taxon>Arthropoda</taxon>
        <taxon>Chelicerata</taxon>
        <taxon>Pycnogonida</taxon>
        <taxon>Pantopoda</taxon>
        <taxon>Ammotheidae</taxon>
        <taxon>Ammothea</taxon>
    </lineage>
</organism>
<feature type="domain" description="Alpha-2-macroglobulin" evidence="15">
    <location>
        <begin position="848"/>
        <end position="938"/>
    </location>
</feature>
<dbReference type="InterPro" id="IPR001599">
    <property type="entry name" value="Macroglobln_a2"/>
</dbReference>
<dbReference type="InterPro" id="IPR002890">
    <property type="entry name" value="MG2"/>
</dbReference>
<evidence type="ECO:0000256" key="10">
    <source>
        <dbReference type="ARBA" id="ARBA00063781"/>
    </source>
</evidence>
<dbReference type="EMBL" id="LC009024">
    <property type="protein sequence ID" value="BAR45603.1"/>
    <property type="molecule type" value="mRNA"/>
</dbReference>
<feature type="signal peptide" evidence="13">
    <location>
        <begin position="1"/>
        <end position="23"/>
    </location>
</feature>
<evidence type="ECO:0000256" key="12">
    <source>
        <dbReference type="SAM" id="MobiDB-lite"/>
    </source>
</evidence>
<feature type="compositionally biased region" description="Pro residues" evidence="12">
    <location>
        <begin position="784"/>
        <end position="823"/>
    </location>
</feature>
<reference evidence="17" key="1">
    <citation type="journal article" date="2015" name="Dev. Comp. Immunol.">
        <title>Evolution of the complement system in protostomes revealed by de novo transcriptome analysis of six species of Arthropoda.</title>
        <authorList>
            <person name="Sekiguchi R."/>
            <person name="Nonaka M."/>
        </authorList>
    </citation>
    <scope>NUCLEOTIDE SEQUENCE</scope>
</reference>
<dbReference type="GO" id="GO:0005615">
    <property type="term" value="C:extracellular space"/>
    <property type="evidence" value="ECO:0007669"/>
    <property type="project" value="InterPro"/>
</dbReference>
<sequence>MMKTMHTVYLAAIFLVSVCQVGAERSYLLTAPKVLDAGSERLCLTLTDIEGPGTVNVRLLHENDTTLSETSITYPRHEPCFFLKIPNIKSTNAYIEVNGSFESDQYHFGSKTGIVIAPLAPVTVVQTDRAVYKPGQKVQFRILNVNHLLEPVANEITKVYIHNPNEVRVAQWLGIQNENGLVQLDMQLSDEPTLGLWKIYVEIQGHKREQGFEVSEYVLPKFEVTVTPPTTLFPDSDSATWKICAKYTYGKGVEGVLTAEIENTATKYWRIPMKRNLETKINECYNWTLRKEDSFWNGIDLDFGVINVSAKVKESGTDIEFSSSSSTKVERWPYTIEGRSNEDRYYFRPGLPYFGEFVVKKPDKEPAADVLILVCYEVNNTKECRNFTSDDKGIIKFTIPPQKPEVVAISVEATLALFESEHYNNQSYQEKLYQPQQQIPLAPWYSPSGSFLDVKPVLDILSCDTEVPLNIMYTTNGEDIILNYQVLSRGRIIDYGKKSYKFNIDDYNEDHSVIRNETEDSGKVKRSIDPSINVNYSLPQHIGKFSLPIQIKAEMAPITRVFVYYIRPDGEVVASYTTLKVMPCFVNKASFTFEKKSIKPGVSAKYKIRASPKSLCAIGVVDKSSNLLKTGHQITAERLFEIMKAFDVNVYNLPVVANNQAYCQEKYKDSNSTRPPPIRPRIIRTIIPAPRPIPIPPRLVPRPVPPSQTVFRPQYSYFWLNRYDQSKLKLVDASMAFETSGLTFLTSNDVNTRPCSPEDIYDGRYTFPPPPIRRPQPVRRPRPSPRPIPVAPARPLPRPLPAPQVRPIPRPPPVPKVQPIPRPPLRRPASPDDGVNEAVEVRNYFPETWLWDLEVVGDDGITNKEAEIPHTITEWTGSMFCTSKTDGLGISPSAAIKSFQPFFVSYTLPYSVIRNEKVPVIVTVFNYLPECLPIELRLEESEDFELLSNNTHRMCVCSGPATHRFRIQPTDLGKINLTVHSDSFVDATHEVCPEDGGASTLVARDAITKPLLVEAEGFPQESIQSVLFCPSEHQNGFKKAFELMLPDDLVQGSARAFLHVTGDIMGPSLSGLERLVRFPTGCGEQNMVLFAPNIFVIQYLQGIDSLTPEVENKALGFMRAGYQRELNYRHGDGSYSAFGESDPEGSSWLTAFVVKSFAQARHLIDIDPVDLKKSADWLLSKQQDDGCFPFIGMVHHQAMRGGVGRNEPTALTAYTVIAILESETPISQDKLDKAFGCISRRTSPDSYALALSVYAYTLAGRYEIANKLLDQLYSHATTEGADVYWAADSKSISVEIGSYVILSLMKLGGTANQAKAMQIVKWITRQRNANGGFVSTQDTVIALQAFAKFAVHLNRNKQDLEVAVEGNGLNGKYAINSTNHLLMQTNKIEELPNIIDVEAVGEGCGLIQTTLKFNKNIANASEVFDLTVKGRFHRRDCDKDKHTIDICAKYKITNEKSNMAVISLKMISGYIPVKRVLNNLKFDEELNLKRYEISNNFVNFYFDHLNNDQICFSIDVEKEIEVEETKPATVSVYDYYNSELKLDKSYELPSTC</sequence>
<accession>A0A0E4B7Z7</accession>
<proteinExistence type="evidence at transcript level"/>
<evidence type="ECO:0000256" key="7">
    <source>
        <dbReference type="ARBA" id="ARBA00023157"/>
    </source>
</evidence>
<dbReference type="PANTHER" id="PTHR11412:SF171">
    <property type="entry name" value="PREGNANCY ZONE PROTEIN-LIKE PROTEIN"/>
    <property type="match status" value="1"/>
</dbReference>
<comment type="subunit">
    <text evidence="10">Heterodimer of a TEP1-N chain and an TEP1-C chain non-covalently linked. Forms a complex composed of TEP1-N and TEP1-C heterodimer, LRIM1 and APL1C; the interaction stabilizes TEP1-N and TEP1-C heterodimer, prevents its binding to tissues while circulating in the hemolymph and protects the thioester bond from hydrolysis. Mature TEP1 and to a lesser extent full-length TEP1 interact with SPCLIP1; the interaction is induced by microbial infection.</text>
</comment>
<name>A0A0E4B7Z7_9CHEL</name>
<dbReference type="PANTHER" id="PTHR11412">
    <property type="entry name" value="MACROGLOBULIN / COMPLEMENT"/>
    <property type="match status" value="1"/>
</dbReference>
<keyword evidence="6" id="KW-0722">Serine protease inhibitor</keyword>
<dbReference type="Gene3D" id="2.60.40.10">
    <property type="entry name" value="Immunoglobulins"/>
    <property type="match status" value="2"/>
</dbReference>
<dbReference type="InterPro" id="IPR047565">
    <property type="entry name" value="Alpha-macroglob_thiol-ester_cl"/>
</dbReference>
<dbReference type="Gene3D" id="2.60.40.1940">
    <property type="match status" value="1"/>
</dbReference>
<dbReference type="Pfam" id="PF07677">
    <property type="entry name" value="A2M_recep"/>
    <property type="match status" value="1"/>
</dbReference>
<dbReference type="InterPro" id="IPR041813">
    <property type="entry name" value="A2M_TED"/>
</dbReference>
<feature type="region of interest" description="Disordered" evidence="12">
    <location>
        <begin position="746"/>
        <end position="834"/>
    </location>
</feature>
<dbReference type="InterPro" id="IPR011625">
    <property type="entry name" value="A2M_N_BRD"/>
</dbReference>
<dbReference type="Pfam" id="PF07703">
    <property type="entry name" value="A2M_BRD"/>
    <property type="match status" value="1"/>
</dbReference>
<comment type="function">
    <text evidence="9">Binds covalently through a thioester bond to the pathogen surface resulting in pathogen clearance.</text>
</comment>
<evidence type="ECO:0000259" key="15">
    <source>
        <dbReference type="SMART" id="SM01360"/>
    </source>
</evidence>
<dbReference type="InterPro" id="IPR050473">
    <property type="entry name" value="A2M/Complement_sys"/>
</dbReference>
<dbReference type="InterPro" id="IPR013783">
    <property type="entry name" value="Ig-like_fold"/>
</dbReference>
<evidence type="ECO:0000256" key="8">
    <source>
        <dbReference type="ARBA" id="ARBA00023180"/>
    </source>
</evidence>
<keyword evidence="8" id="KW-0325">Glycoprotein</keyword>
<dbReference type="Pfam" id="PF00207">
    <property type="entry name" value="A2M"/>
    <property type="match status" value="1"/>
</dbReference>
<dbReference type="SMART" id="SM01419">
    <property type="entry name" value="Thiol-ester_cl"/>
    <property type="match status" value="1"/>
</dbReference>
<evidence type="ECO:0000259" key="16">
    <source>
        <dbReference type="SMART" id="SM01361"/>
    </source>
</evidence>
<dbReference type="CDD" id="cd02897">
    <property type="entry name" value="A2M_2"/>
    <property type="match status" value="1"/>
</dbReference>